<evidence type="ECO:0000313" key="3">
    <source>
        <dbReference type="Proteomes" id="UP000049855"/>
    </source>
</evidence>
<keyword evidence="3" id="KW-1185">Reference proteome</keyword>
<proteinExistence type="predicted"/>
<organism evidence="2 3">
    <name type="scientific">Sporomusa ovata</name>
    <dbReference type="NCBI Taxonomy" id="2378"/>
    <lineage>
        <taxon>Bacteria</taxon>
        <taxon>Bacillati</taxon>
        <taxon>Bacillota</taxon>
        <taxon>Negativicutes</taxon>
        <taxon>Selenomonadales</taxon>
        <taxon>Sporomusaceae</taxon>
        <taxon>Sporomusa</taxon>
    </lineage>
</organism>
<feature type="transmembrane region" description="Helical" evidence="1">
    <location>
        <begin position="81"/>
        <end position="101"/>
    </location>
</feature>
<feature type="transmembrane region" description="Helical" evidence="1">
    <location>
        <begin position="10"/>
        <end position="27"/>
    </location>
</feature>
<gene>
    <name evidence="2" type="ORF">SpAn4DRAFT_0583</name>
</gene>
<keyword evidence="1" id="KW-1133">Transmembrane helix</keyword>
<dbReference type="EMBL" id="CTRP01000014">
    <property type="protein sequence ID" value="CQR74121.1"/>
    <property type="molecule type" value="Genomic_DNA"/>
</dbReference>
<name>A0A0U1L352_9FIRM</name>
<dbReference type="AlphaFoldDB" id="A0A0U1L352"/>
<protein>
    <recommendedName>
        <fullName evidence="4">Lipoprotein</fullName>
    </recommendedName>
</protein>
<dbReference type="PROSITE" id="PS51257">
    <property type="entry name" value="PROKAR_LIPOPROTEIN"/>
    <property type="match status" value="1"/>
</dbReference>
<evidence type="ECO:0008006" key="4">
    <source>
        <dbReference type="Google" id="ProtNLM"/>
    </source>
</evidence>
<keyword evidence="1" id="KW-0472">Membrane</keyword>
<dbReference type="RefSeq" id="WP_021170128.1">
    <property type="nucleotide sequence ID" value="NZ_CTRP01000014.1"/>
</dbReference>
<evidence type="ECO:0000313" key="2">
    <source>
        <dbReference type="EMBL" id="CQR74121.1"/>
    </source>
</evidence>
<keyword evidence="1" id="KW-0812">Transmembrane</keyword>
<evidence type="ECO:0000256" key="1">
    <source>
        <dbReference type="SAM" id="Phobius"/>
    </source>
</evidence>
<accession>A0A0U1L352</accession>
<sequence>MRLSPIQQKLLIGYLFCMLISCIYVPWEAGPLNPKALRIPAGYALIFNPPVFYEYSTTDYNPFAKETKTEKYHITGINYKILITEIAGITCFFGVIYLLTVNRNKNT</sequence>
<reference evidence="3" key="1">
    <citation type="submission" date="2015-03" db="EMBL/GenBank/DDBJ databases">
        <authorList>
            <person name="Nijsse Bart"/>
        </authorList>
    </citation>
    <scope>NUCLEOTIDE SEQUENCE [LARGE SCALE GENOMIC DNA]</scope>
</reference>
<dbReference type="Proteomes" id="UP000049855">
    <property type="component" value="Unassembled WGS sequence"/>
</dbReference>